<proteinExistence type="predicted"/>
<organism evidence="2 3">
    <name type="scientific">Confluentibacter flavum</name>
    <dbReference type="NCBI Taxonomy" id="1909700"/>
    <lineage>
        <taxon>Bacteria</taxon>
        <taxon>Pseudomonadati</taxon>
        <taxon>Bacteroidota</taxon>
        <taxon>Flavobacteriia</taxon>
        <taxon>Flavobacteriales</taxon>
        <taxon>Flavobacteriaceae</taxon>
        <taxon>Confluentibacter</taxon>
    </lineage>
</organism>
<comment type="caution">
    <text evidence="2">The sequence shown here is derived from an EMBL/GenBank/DDBJ whole genome shotgun (WGS) entry which is preliminary data.</text>
</comment>
<keyword evidence="1" id="KW-0732">Signal</keyword>
<dbReference type="AlphaFoldDB" id="A0A2N3HNP0"/>
<dbReference type="Proteomes" id="UP000233435">
    <property type="component" value="Unassembled WGS sequence"/>
</dbReference>
<feature type="chain" id="PRO_5014852567" description="Dihydroorotase" evidence="1">
    <location>
        <begin position="18"/>
        <end position="122"/>
    </location>
</feature>
<evidence type="ECO:0000313" key="2">
    <source>
        <dbReference type="EMBL" id="PKQ46565.1"/>
    </source>
</evidence>
<gene>
    <name evidence="2" type="ORF">CSW08_02040</name>
</gene>
<dbReference type="OrthoDB" id="1446823at2"/>
<keyword evidence="3" id="KW-1185">Reference proteome</keyword>
<evidence type="ECO:0008006" key="4">
    <source>
        <dbReference type="Google" id="ProtNLM"/>
    </source>
</evidence>
<reference evidence="2 3" key="1">
    <citation type="submission" date="2017-12" db="EMBL/GenBank/DDBJ databases">
        <title>Confluentibacter flavum sp. nov., isolated from the saline lake.</title>
        <authorList>
            <person name="Yu L."/>
        </authorList>
    </citation>
    <scope>NUCLEOTIDE SEQUENCE [LARGE SCALE GENOMIC DNA]</scope>
    <source>
        <strain evidence="2 3">3B</strain>
    </source>
</reference>
<evidence type="ECO:0000256" key="1">
    <source>
        <dbReference type="SAM" id="SignalP"/>
    </source>
</evidence>
<feature type="signal peptide" evidence="1">
    <location>
        <begin position="1"/>
        <end position="17"/>
    </location>
</feature>
<accession>A0A2N3HNP0</accession>
<dbReference type="EMBL" id="PJEO01000011">
    <property type="protein sequence ID" value="PKQ46565.1"/>
    <property type="molecule type" value="Genomic_DNA"/>
</dbReference>
<protein>
    <recommendedName>
        <fullName evidence="4">Dihydroorotase</fullName>
    </recommendedName>
</protein>
<evidence type="ECO:0000313" key="3">
    <source>
        <dbReference type="Proteomes" id="UP000233435"/>
    </source>
</evidence>
<name>A0A2N3HNP0_9FLAO</name>
<sequence length="122" mass="13747">MRKICYLLFFVVGLSFANNNPLPNQNEPQVGDVLVINTPSGSEYNHIFFPKLNMIAKRGRVANYKSVHGNHVVVKEVITKSNGNTYVILEKKDNTQFFGFVKKVRANYEKSLNAGEISIANQ</sequence>
<dbReference type="RefSeq" id="WP_106658246.1">
    <property type="nucleotide sequence ID" value="NZ_PJEO01000011.1"/>
</dbReference>